<dbReference type="EMBL" id="BMIG01000004">
    <property type="protein sequence ID" value="GGA94420.1"/>
    <property type="molecule type" value="Genomic_DNA"/>
</dbReference>
<comment type="caution">
    <text evidence="1">The sequence shown here is derived from an EMBL/GenBank/DDBJ whole genome shotgun (WGS) entry which is preliminary data.</text>
</comment>
<evidence type="ECO:0000313" key="2">
    <source>
        <dbReference type="Proteomes" id="UP000620596"/>
    </source>
</evidence>
<protein>
    <submittedName>
        <fullName evidence="1">Uncharacterized protein</fullName>
    </submittedName>
</protein>
<reference evidence="1" key="2">
    <citation type="submission" date="2020-09" db="EMBL/GenBank/DDBJ databases">
        <authorList>
            <person name="Sun Q."/>
            <person name="Zhou Y."/>
        </authorList>
    </citation>
    <scope>NUCLEOTIDE SEQUENCE</scope>
    <source>
        <strain evidence="1">CGMCC 1.15322</strain>
    </source>
</reference>
<dbReference type="Proteomes" id="UP000620596">
    <property type="component" value="Unassembled WGS sequence"/>
</dbReference>
<name>A0A916WFH0_9BURK</name>
<accession>A0A916WFH0</accession>
<gene>
    <name evidence="1" type="ORF">GCM10011496_14380</name>
</gene>
<evidence type="ECO:0000313" key="1">
    <source>
        <dbReference type="EMBL" id="GGA94420.1"/>
    </source>
</evidence>
<proteinExistence type="predicted"/>
<organism evidence="1 2">
    <name type="scientific">Polaromonas eurypsychrophila</name>
    <dbReference type="NCBI Taxonomy" id="1614635"/>
    <lineage>
        <taxon>Bacteria</taxon>
        <taxon>Pseudomonadati</taxon>
        <taxon>Pseudomonadota</taxon>
        <taxon>Betaproteobacteria</taxon>
        <taxon>Burkholderiales</taxon>
        <taxon>Comamonadaceae</taxon>
        <taxon>Polaromonas</taxon>
    </lineage>
</organism>
<dbReference type="AlphaFoldDB" id="A0A916WFH0"/>
<reference evidence="1" key="1">
    <citation type="journal article" date="2014" name="Int. J. Syst. Evol. Microbiol.">
        <title>Complete genome sequence of Corynebacterium casei LMG S-19264T (=DSM 44701T), isolated from a smear-ripened cheese.</title>
        <authorList>
            <consortium name="US DOE Joint Genome Institute (JGI-PGF)"/>
            <person name="Walter F."/>
            <person name="Albersmeier A."/>
            <person name="Kalinowski J."/>
            <person name="Ruckert C."/>
        </authorList>
    </citation>
    <scope>NUCLEOTIDE SEQUENCE</scope>
    <source>
        <strain evidence="1">CGMCC 1.15322</strain>
    </source>
</reference>
<sequence>MQWFACEVTPAPGKYVARRTGEGLSKKDRLKVGRLYGRRFATRREAMDEGMDWLNL</sequence>
<keyword evidence="2" id="KW-1185">Reference proteome</keyword>